<dbReference type="GO" id="GO:0005874">
    <property type="term" value="C:microtubule"/>
    <property type="evidence" value="ECO:0007669"/>
    <property type="project" value="UniProtKB-KW"/>
</dbReference>
<dbReference type="SUPFAM" id="SSF74924">
    <property type="entry name" value="Cap-Gly domain"/>
    <property type="match status" value="2"/>
</dbReference>
<dbReference type="PROSITE" id="PS50245">
    <property type="entry name" value="CAP_GLY_2"/>
    <property type="match status" value="2"/>
</dbReference>
<dbReference type="Proteomes" id="UP000694846">
    <property type="component" value="Unplaced"/>
</dbReference>
<comment type="subcellular location">
    <subcellularLocation>
        <location evidence="1">Cytoplasm</location>
        <location evidence="1">Cytoskeleton</location>
    </subcellularLocation>
</comment>
<feature type="coiled-coil region" evidence="7">
    <location>
        <begin position="1914"/>
        <end position="1979"/>
    </location>
</feature>
<feature type="domain" description="CAP-Gly" evidence="9">
    <location>
        <begin position="115"/>
        <end position="157"/>
    </location>
</feature>
<evidence type="ECO:0000256" key="2">
    <source>
        <dbReference type="ARBA" id="ARBA00022490"/>
    </source>
</evidence>
<feature type="coiled-coil region" evidence="7">
    <location>
        <begin position="1521"/>
        <end position="1815"/>
    </location>
</feature>
<feature type="coiled-coil region" evidence="7">
    <location>
        <begin position="908"/>
        <end position="1006"/>
    </location>
</feature>
<feature type="region of interest" description="Disordered" evidence="8">
    <location>
        <begin position="1"/>
        <end position="69"/>
    </location>
</feature>
<dbReference type="Pfam" id="PF16641">
    <property type="entry name" value="CLIP1_ZNF"/>
    <property type="match status" value="2"/>
</dbReference>
<dbReference type="PROSITE" id="PS00845">
    <property type="entry name" value="CAP_GLY_1"/>
    <property type="match status" value="2"/>
</dbReference>
<organism evidence="10 12">
    <name type="scientific">Sipha flava</name>
    <name type="common">yellow sugarcane aphid</name>
    <dbReference type="NCBI Taxonomy" id="143950"/>
    <lineage>
        <taxon>Eukaryota</taxon>
        <taxon>Metazoa</taxon>
        <taxon>Ecdysozoa</taxon>
        <taxon>Arthropoda</taxon>
        <taxon>Hexapoda</taxon>
        <taxon>Insecta</taxon>
        <taxon>Pterygota</taxon>
        <taxon>Neoptera</taxon>
        <taxon>Paraneoptera</taxon>
        <taxon>Hemiptera</taxon>
        <taxon>Sternorrhyncha</taxon>
        <taxon>Aphidomorpha</taxon>
        <taxon>Aphidoidea</taxon>
        <taxon>Aphididae</taxon>
        <taxon>Sipha</taxon>
    </lineage>
</organism>
<proteinExistence type="predicted"/>
<dbReference type="RefSeq" id="XP_025425203.1">
    <property type="nucleotide sequence ID" value="XM_025569418.1"/>
</dbReference>
<sequence>MSENPENKETKTSGLRQPTKIPTMGVSRLPSSSSIKLDLPHSHKYNDGFNKKPLDERKSSSGSESFMGDARRLSEAGIRRSSGNSVVLTEDTDKFIIGNRIWVGGTKPGQIAYIGETNFGSGDWAGIVLDEPIGKNDGSVSGTRYFQCEPKRGIFARLTNLTSAPLSSIEDSMIQSSFSKAKPLGFSTPMPKRETSTVTTIKPSTKGITQSTVSKSTSDLKIGDRVIISSGQGSKLGILKYRGATQFAPGEWCGIELDDPLGKNNGTVEGIKYFECEDKFGLFTPIAKVSKSPMSSSRMSTNCAIHKAKRSPDSLNGSMISTITSNTMSSIPSRQVKISDLDRLKLQLTQMKKENELLRSQVTKAANQADVAEKKLEEILKVQVDKSSETQINNINLLKQQLNIMQKQMDEEKEKVQNLQFTNEEQNVVNIELQNKNTELLIKIKELKYDLDKERNLTKDVEKETMKIFEKEEELCRIKEELESLKKVIDNNEDELQKSVSNLSSEVVDKETHLNILRQTLNENSQTHDRLLKEANEKLFATTEHLNKVIEEKDKKIEQNQEMIDQLNEGIKCLSALKNEEHDDTVNNLKNELSKLKDEYKVIIDKHEQELASKLENKNRQIEQLQKNHTDIMCLNDSEKNIIEKLKLNLHTTTEELKELKAKQLIYNKEAFEKILKQPMQLALINIEELSKDFNKSLILKNKQIEICNITLMKIKTQIIKSKSQLETTFNNKVKEKDDEIKNLSVKLNAISENFEQLEKVYQNVNIELKSALQSVKDKTTLLAELKKKYDDLESVQELNRNELEKELTTKLKIINDEFVCLKSEKSMLEEKYESYVKEMEKIIEDKDNKLIQDNILIENLNISLKELTISKQNELDIINKKVLQLEEDKKQILKHQQLELTTKDELINSLTNKLEQTLTEKQKQDINNANLQSELINETTNYQFTIKELQDKINQLDEKITSNEEIFKKELESKNFEKESIKLENSDLIKKLNLLENSKLNLEEKLALNEVCMQDIQNLNLLINEKDKIIGDNQIKIKELDHLILQTKNRYDAILKKKEEEIKELLKIGDEKLSLEEKTKIILDEKDKEHSKLKVKIEDLESMKKTFEKQLEASELREQDLNKLNEIIREKIKIIEEKNLKIEHLNNLILQTKTKYDTQLQEKDHINELLKTNEEKLNLEKKRDEAILAEKNKEISLFVEKLNTLENIKLNLDEQIKISEKQDHEITELKKDVENKTKAIEDSNLKIELLNNIIVETKTDLEMKVKEREKKIKELEKIGEDKLIKEKIGYETCLTEKNIEIEILKNRLQEFVENNTENELMLKLESANEELNKERVRVANLEVLKKELEKTVSEHKTAFEQLELSKKDMIKTIEEQNILNAELKAKNKIESDQLDVEKLEIQKQINELKNKCSVLQSAFDDKNNEIEHIKKNVLMELKKVVEDKTKIIDDKNSKIDQLSNTIMLSEVEFSTKLKEKENNIVDRIKITEDKFIKEKLILENNTQILLDEKDKEISLFVEKLNTLENIKLNLDEQIKISEKQDHEITELKKDVENKTKAIEDSNLKIELLNNIILETKTDLEMKVKEREKKIKELEKIGEDKLIKEKIGYETCLTEKNTEIEILKNQLQEFVENNTEKELMLKLESANEELNKERVRVANLEVLKKELEKTVSEHKTAFEQLELSKKDMIKTIEEQNILNAELKAKNKIESDQLDGEKLKIQKQINELKNECSVLQSTLGKKNLEIEQLKSQNLESVNGDSKELNRLKALLEKDRSTQSHLEFRIQELTDENHYLNERIEGNRNLLQRNHNDNQEKYNLEKKYEETYSLLKIKENQILVLQTELNSWKLKDMEKCKNNIIQDKPDKSDVHLLAEKNEEIKILNSIILGLHKKLSAVMETDVSEFEIEKNPNGVSKEDYQKLYKATKNNVKLKECENLSLKQEIYKLKTENERYSEFKTKCESLENDKKVLQRLVVNYESSQPAKVKNEKTDDKSETEKILEEKDWQINLLNNIIAGLHTKVSENKFKIEALEKQILDCGLDQNKKVRLRTTRLYCEQCEIFDSHDNEDCPEKPKSPEVQRKRRVVNDGSNKTAEEPFCVCCDMFGHTADECDSSLTF</sequence>
<evidence type="ECO:0000256" key="3">
    <source>
        <dbReference type="ARBA" id="ARBA00022701"/>
    </source>
</evidence>
<gene>
    <name evidence="11 12" type="primary">LOC112694071</name>
</gene>
<accession>A0A8B8GPM3</accession>
<evidence type="ECO:0000256" key="1">
    <source>
        <dbReference type="ARBA" id="ARBA00004245"/>
    </source>
</evidence>
<dbReference type="GeneID" id="112694071"/>
<dbReference type="CTD" id="35042"/>
<keyword evidence="5 7" id="KW-0175">Coiled coil</keyword>
<feature type="compositionally biased region" description="Basic and acidic residues" evidence="8">
    <location>
        <begin position="1"/>
        <end position="11"/>
    </location>
</feature>
<feature type="compositionally biased region" description="Basic and acidic residues" evidence="8">
    <location>
        <begin position="2065"/>
        <end position="2078"/>
    </location>
</feature>
<dbReference type="RefSeq" id="XP_025425204.1">
    <property type="nucleotide sequence ID" value="XM_025569419.1"/>
</dbReference>
<keyword evidence="4" id="KW-0677">Repeat</keyword>
<dbReference type="OrthoDB" id="5412539at2759"/>
<evidence type="ECO:0000259" key="9">
    <source>
        <dbReference type="PROSITE" id="PS50245"/>
    </source>
</evidence>
<dbReference type="Pfam" id="PF01302">
    <property type="entry name" value="CAP_GLY"/>
    <property type="match status" value="2"/>
</dbReference>
<dbReference type="InterPro" id="IPR032108">
    <property type="entry name" value="CLIP1_ZNF"/>
</dbReference>
<evidence type="ECO:0000256" key="6">
    <source>
        <dbReference type="ARBA" id="ARBA00023212"/>
    </source>
</evidence>
<dbReference type="PANTHER" id="PTHR18916">
    <property type="entry name" value="DYNACTIN 1-RELATED MICROTUBULE-BINDING"/>
    <property type="match status" value="1"/>
</dbReference>
<evidence type="ECO:0000256" key="7">
    <source>
        <dbReference type="SAM" id="Coils"/>
    </source>
</evidence>
<evidence type="ECO:0000313" key="11">
    <source>
        <dbReference type="RefSeq" id="XP_025425203.1"/>
    </source>
</evidence>
<evidence type="ECO:0000313" key="12">
    <source>
        <dbReference type="RefSeq" id="XP_025425204.1"/>
    </source>
</evidence>
<feature type="coiled-coil region" evidence="7">
    <location>
        <begin position="341"/>
        <end position="663"/>
    </location>
</feature>
<keyword evidence="6" id="KW-0206">Cytoskeleton</keyword>
<evidence type="ECO:0000313" key="10">
    <source>
        <dbReference type="Proteomes" id="UP000694846"/>
    </source>
</evidence>
<reference evidence="11 12" key="1">
    <citation type="submission" date="2025-04" db="UniProtKB">
        <authorList>
            <consortium name="RefSeq"/>
        </authorList>
    </citation>
    <scope>IDENTIFICATION</scope>
    <source>
        <tissue evidence="11 12">Whole body</tissue>
    </source>
</reference>
<dbReference type="InterPro" id="IPR000938">
    <property type="entry name" value="CAP-Gly_domain"/>
</dbReference>
<name>A0A8B8GPM3_9HEMI</name>
<keyword evidence="3" id="KW-0493">Microtubule</keyword>
<protein>
    <submittedName>
        <fullName evidence="11 12">CAP-Gly domain-containing linker protein 1 isoform X1</fullName>
    </submittedName>
</protein>
<feature type="coiled-coil region" evidence="7">
    <location>
        <begin position="1049"/>
        <end position="1156"/>
    </location>
</feature>
<dbReference type="PANTHER" id="PTHR18916:SF93">
    <property type="entry name" value="RESTIN HOMOLOG"/>
    <property type="match status" value="1"/>
</dbReference>
<evidence type="ECO:0000256" key="5">
    <source>
        <dbReference type="ARBA" id="ARBA00023054"/>
    </source>
</evidence>
<feature type="compositionally biased region" description="Basic and acidic residues" evidence="8">
    <location>
        <begin position="38"/>
        <end position="59"/>
    </location>
</feature>
<feature type="domain" description="CAP-Gly" evidence="9">
    <location>
        <begin position="243"/>
        <end position="285"/>
    </location>
</feature>
<evidence type="ECO:0000256" key="4">
    <source>
        <dbReference type="ARBA" id="ARBA00022737"/>
    </source>
</evidence>
<dbReference type="InterPro" id="IPR036859">
    <property type="entry name" value="CAP-Gly_dom_sf"/>
</dbReference>
<dbReference type="Gene3D" id="2.30.30.190">
    <property type="entry name" value="CAP Gly-rich-like domain"/>
    <property type="match status" value="2"/>
</dbReference>
<keyword evidence="2" id="KW-0963">Cytoplasm</keyword>
<feature type="coiled-coil region" evidence="7">
    <location>
        <begin position="1203"/>
        <end position="1426"/>
    </location>
</feature>
<feature type="coiled-coil region" evidence="7">
    <location>
        <begin position="734"/>
        <end position="846"/>
    </location>
</feature>
<keyword evidence="10" id="KW-1185">Reference proteome</keyword>
<evidence type="ECO:0000256" key="8">
    <source>
        <dbReference type="SAM" id="MobiDB-lite"/>
    </source>
</evidence>
<feature type="region of interest" description="Disordered" evidence="8">
    <location>
        <begin position="2065"/>
        <end position="2086"/>
    </location>
</feature>
<dbReference type="SMART" id="SM01052">
    <property type="entry name" value="CAP_GLY"/>
    <property type="match status" value="2"/>
</dbReference>